<dbReference type="NCBIfam" id="TIGR00043">
    <property type="entry name" value="rRNA maturation RNase YbeY"/>
    <property type="match status" value="1"/>
</dbReference>
<dbReference type="InterPro" id="IPR020549">
    <property type="entry name" value="YbeY_CS"/>
</dbReference>
<feature type="binding site" evidence="11">
    <location>
        <position position="339"/>
    </location>
    <ligand>
        <name>3-amino-2-oxopropyl phosphate</name>
        <dbReference type="ChEBI" id="CHEBI:57279"/>
    </ligand>
</feature>
<keyword evidence="10" id="KW-0690">Ribosome biogenesis</keyword>
<evidence type="ECO:0000256" key="11">
    <source>
        <dbReference type="HAMAP-Rule" id="MF_00279"/>
    </source>
</evidence>
<dbReference type="GO" id="GO:0008270">
    <property type="term" value="F:zinc ion binding"/>
    <property type="evidence" value="ECO:0007669"/>
    <property type="project" value="UniProtKB-UniRule"/>
</dbReference>
<name>A0A521G2Y8_9BACT</name>
<dbReference type="Pfam" id="PF02130">
    <property type="entry name" value="YbeY"/>
    <property type="match status" value="1"/>
</dbReference>
<keyword evidence="13" id="KW-1185">Reference proteome</keyword>
<dbReference type="NCBIfam" id="NF003625">
    <property type="entry name" value="PRK05265.1-3"/>
    <property type="match status" value="1"/>
</dbReference>
<dbReference type="SUPFAM" id="SSF55486">
    <property type="entry name" value="Metalloproteases ('zincins'), catalytic domain"/>
    <property type="match status" value="1"/>
</dbReference>
<dbReference type="Gene3D" id="3.40.390.30">
    <property type="entry name" value="Metalloproteases ('zincins'), catalytic domain"/>
    <property type="match status" value="1"/>
</dbReference>
<keyword evidence="5 10" id="KW-0479">Metal-binding</keyword>
<comment type="cofactor">
    <cofactor evidence="10">
        <name>Zn(2+)</name>
        <dbReference type="ChEBI" id="CHEBI:29105"/>
    </cofactor>
    <text evidence="10">Binds 1 zinc ion.</text>
</comment>
<feature type="active site" description="Proton acceptor" evidence="11">
    <location>
        <position position="190"/>
    </location>
</feature>
<comment type="similarity">
    <text evidence="11">Belongs to the PNP synthase family.</text>
</comment>
<keyword evidence="3 11" id="KW-0808">Transferase</keyword>
<feature type="binding site" evidence="11">
    <location>
        <position position="247"/>
    </location>
    <ligand>
        <name>1-deoxy-D-xylulose 5-phosphate</name>
        <dbReference type="ChEBI" id="CHEBI:57792"/>
    </ligand>
</feature>
<comment type="subunit">
    <text evidence="11">Homooctamer; tetramer of dimers.</text>
</comment>
<feature type="binding site" evidence="10">
    <location>
        <position position="117"/>
    </location>
    <ligand>
        <name>Zn(2+)</name>
        <dbReference type="ChEBI" id="CHEBI:29105"/>
        <note>catalytic</note>
    </ligand>
</feature>
<comment type="caution">
    <text evidence="12">The sequence shown here is derived from an EMBL/GenBank/DDBJ whole genome shotgun (WGS) entry which is preliminary data.</text>
</comment>
<feature type="binding site" evidence="11">
    <location>
        <begin position="360"/>
        <end position="361"/>
    </location>
    <ligand>
        <name>3-amino-2-oxopropyl phosphate</name>
        <dbReference type="ChEBI" id="CHEBI:57279"/>
    </ligand>
</feature>
<dbReference type="NCBIfam" id="NF003627">
    <property type="entry name" value="PRK05265.1-5"/>
    <property type="match status" value="1"/>
</dbReference>
<feature type="binding site" evidence="11">
    <location>
        <position position="165"/>
    </location>
    <ligand>
        <name>3-amino-2-oxopropyl phosphate</name>
        <dbReference type="ChEBI" id="CHEBI:57279"/>
    </ligand>
</feature>
<gene>
    <name evidence="11" type="primary">pdxJ</name>
    <name evidence="10" type="synonym">ybeY</name>
    <name evidence="12" type="ORF">CDV28_10741</name>
</gene>
<dbReference type="PANTHER" id="PTHR30456">
    <property type="entry name" value="PYRIDOXINE 5'-PHOSPHATE SYNTHASE"/>
    <property type="match status" value="1"/>
</dbReference>
<feature type="active site" description="Proton acceptor" evidence="11">
    <location>
        <position position="217"/>
    </location>
</feature>
<sequence length="387" mass="42986">MSINFISEIDPQRFRLNQALLRARTSRLLYLLGQTERTVSIVLLDDREMAGYNQTYRHKEGPTNVLSFPAEVADELGDILISVDTAWREAIEKNITLHQHVTWLIIHGLLHLLGYDHELSEEQAELMQDKEAQLFQAIQHIHSQGRTMPQLAINVDHIATIREARGGAEPDPVLAAGICELAGARGIVVHLREDRRHIQERDVRVLRQTVKTRLNLEMAAVKEIVEIALDVLPDMITLVPEKRKELTTEGGLDIISNEKKIRKTVGKMIEAGIPVSIFVDPNPEQIKAAVDAGATYVELHTGRYADATAAKEQDKEFQLIEQAAETAFAVGLRVNAGHGLNYLNVGRIAGISVIEELSIGHAVIARAAFVGLDQAVREMQNCIDIVG</sequence>
<feature type="binding site" evidence="10">
    <location>
        <position position="107"/>
    </location>
    <ligand>
        <name>Zn(2+)</name>
        <dbReference type="ChEBI" id="CHEBI:29105"/>
        <note>catalytic</note>
    </ligand>
</feature>
<evidence type="ECO:0000256" key="7">
    <source>
        <dbReference type="ARBA" id="ARBA00022801"/>
    </source>
</evidence>
<dbReference type="UniPathway" id="UPA00244">
    <property type="reaction ID" value="UER00313"/>
</dbReference>
<dbReference type="Pfam" id="PF03740">
    <property type="entry name" value="PdxJ"/>
    <property type="match status" value="1"/>
</dbReference>
<feature type="binding site" evidence="11">
    <location>
        <begin position="156"/>
        <end position="157"/>
    </location>
    <ligand>
        <name>1-deoxy-D-xylulose 5-phosphate</name>
        <dbReference type="ChEBI" id="CHEBI:57792"/>
    </ligand>
</feature>
<feature type="binding site" evidence="11">
    <location>
        <position position="192"/>
    </location>
    <ligand>
        <name>1-deoxy-D-xylulose 5-phosphate</name>
        <dbReference type="ChEBI" id="CHEBI:57792"/>
    </ligand>
</feature>
<comment type="function">
    <text evidence="10">Single strand-specific metallo-endoribonuclease involved in late-stage 70S ribosome quality control and in maturation of the 3' terminus of the 16S rRNA.</text>
</comment>
<evidence type="ECO:0000256" key="8">
    <source>
        <dbReference type="ARBA" id="ARBA00022833"/>
    </source>
</evidence>
<dbReference type="EC" id="3.1.-.-" evidence="10"/>
<dbReference type="InterPro" id="IPR023091">
    <property type="entry name" value="MetalPrtase_cat_dom_sf_prd"/>
</dbReference>
<evidence type="ECO:0000256" key="1">
    <source>
        <dbReference type="ARBA" id="ARBA00010875"/>
    </source>
</evidence>
<evidence type="ECO:0000256" key="6">
    <source>
        <dbReference type="ARBA" id="ARBA00022759"/>
    </source>
</evidence>
<feature type="binding site" evidence="10">
    <location>
        <position position="111"/>
    </location>
    <ligand>
        <name>Zn(2+)</name>
        <dbReference type="ChEBI" id="CHEBI:29105"/>
        <note>catalytic</note>
    </ligand>
</feature>
<dbReference type="EMBL" id="NQJD01000007">
    <property type="protein sequence ID" value="TAA75394.1"/>
    <property type="molecule type" value="Genomic_DNA"/>
</dbReference>
<evidence type="ECO:0000313" key="13">
    <source>
        <dbReference type="Proteomes" id="UP000316238"/>
    </source>
</evidence>
<evidence type="ECO:0000256" key="4">
    <source>
        <dbReference type="ARBA" id="ARBA00022722"/>
    </source>
</evidence>
<protein>
    <recommendedName>
        <fullName evidence="10 11">Multifunctional fusion protein</fullName>
    </recommendedName>
    <domain>
        <recommendedName>
            <fullName evidence="11">Pyridoxine 5'-phosphate synthase</fullName>
            <shortName evidence="11">PNP synthase</shortName>
            <ecNumber evidence="11">2.6.99.2</ecNumber>
        </recommendedName>
    </domain>
    <domain>
        <recommendedName>
            <fullName evidence="10">Endoribonuclease YbeY</fullName>
            <ecNumber evidence="10">3.1.-.-</ecNumber>
        </recommendedName>
    </domain>
</protein>
<comment type="catalytic activity">
    <reaction evidence="11">
        <text>3-amino-2-oxopropyl phosphate + 1-deoxy-D-xylulose 5-phosphate = pyridoxine 5'-phosphate + phosphate + 2 H2O + H(+)</text>
        <dbReference type="Rhea" id="RHEA:15265"/>
        <dbReference type="ChEBI" id="CHEBI:15377"/>
        <dbReference type="ChEBI" id="CHEBI:15378"/>
        <dbReference type="ChEBI" id="CHEBI:43474"/>
        <dbReference type="ChEBI" id="CHEBI:57279"/>
        <dbReference type="ChEBI" id="CHEBI:57792"/>
        <dbReference type="ChEBI" id="CHEBI:58589"/>
        <dbReference type="EC" id="2.6.99.2"/>
    </reaction>
</comment>
<dbReference type="GO" id="GO:0008615">
    <property type="term" value="P:pyridoxine biosynthetic process"/>
    <property type="evidence" value="ECO:0007669"/>
    <property type="project" value="UniProtKB-UniRule"/>
</dbReference>
<dbReference type="HAMAP" id="MF_00279">
    <property type="entry name" value="PdxJ"/>
    <property type="match status" value="1"/>
</dbReference>
<dbReference type="InterPro" id="IPR013785">
    <property type="entry name" value="Aldolase_TIM"/>
</dbReference>
<dbReference type="Gene3D" id="3.20.20.70">
    <property type="entry name" value="Aldolase class I"/>
    <property type="match status" value="1"/>
</dbReference>
<dbReference type="GO" id="GO:0033856">
    <property type="term" value="F:pyridoxine 5'-phosphate synthase activity"/>
    <property type="evidence" value="ECO:0007669"/>
    <property type="project" value="UniProtKB-UniRule"/>
</dbReference>
<dbReference type="AlphaFoldDB" id="A0A521G2Y8"/>
<keyword evidence="4 10" id="KW-0540">Nuclease</keyword>
<keyword evidence="7 10" id="KW-0378">Hydrolase</keyword>
<keyword evidence="9 11" id="KW-0664">Pyridoxine biosynthesis</keyword>
<keyword evidence="6 10" id="KW-0255">Endonuclease</keyword>
<feature type="binding site" evidence="11">
    <location>
        <position position="197"/>
    </location>
    <ligand>
        <name>1-deoxy-D-xylulose 5-phosphate</name>
        <dbReference type="ChEBI" id="CHEBI:57792"/>
    </ligand>
</feature>
<evidence type="ECO:0000256" key="5">
    <source>
        <dbReference type="ARBA" id="ARBA00022723"/>
    </source>
</evidence>
<dbReference type="GO" id="GO:0006364">
    <property type="term" value="P:rRNA processing"/>
    <property type="evidence" value="ECO:0007669"/>
    <property type="project" value="UniProtKB-UniRule"/>
</dbReference>
<dbReference type="InterPro" id="IPR002036">
    <property type="entry name" value="YbeY"/>
</dbReference>
<organism evidence="12 13">
    <name type="scientific">Candidatus Electronema aureum</name>
    <dbReference type="NCBI Taxonomy" id="2005002"/>
    <lineage>
        <taxon>Bacteria</taxon>
        <taxon>Pseudomonadati</taxon>
        <taxon>Thermodesulfobacteriota</taxon>
        <taxon>Desulfobulbia</taxon>
        <taxon>Desulfobulbales</taxon>
        <taxon>Desulfobulbaceae</taxon>
        <taxon>Candidatus Electronema</taxon>
    </lineage>
</organism>
<dbReference type="PROSITE" id="PS01306">
    <property type="entry name" value="UPF0054"/>
    <property type="match status" value="1"/>
</dbReference>
<comment type="similarity">
    <text evidence="1 10">Belongs to the endoribonuclease YbeY family.</text>
</comment>
<dbReference type="InterPro" id="IPR036130">
    <property type="entry name" value="Pyridoxine-5'_phos_synth"/>
</dbReference>
<comment type="subcellular location">
    <subcellularLocation>
        <location evidence="10">Cytoplasm</location>
    </subcellularLocation>
</comment>
<dbReference type="SUPFAM" id="SSF63892">
    <property type="entry name" value="Pyridoxine 5'-phosphate synthase"/>
    <property type="match status" value="1"/>
</dbReference>
<dbReference type="HAMAP" id="MF_00009">
    <property type="entry name" value="Endoribonucl_YbeY"/>
    <property type="match status" value="1"/>
</dbReference>
<keyword evidence="8 10" id="KW-0862">Zinc</keyword>
<reference evidence="12" key="1">
    <citation type="submission" date="2017-07" db="EMBL/GenBank/DDBJ databases">
        <title>The cable genome - Insights into the physiology and evolution of filamentous bacteria capable of sulfide oxidation via long distance electron transfer.</title>
        <authorList>
            <person name="Thorup C."/>
            <person name="Bjerg J.T."/>
            <person name="Schreiber L."/>
            <person name="Nielsen L.P."/>
            <person name="Kjeldsen K.U."/>
            <person name="Boesen T."/>
            <person name="Boggild A."/>
            <person name="Meysman F."/>
            <person name="Geelhoed J."/>
            <person name="Schramm A."/>
        </authorList>
    </citation>
    <scope>NUCLEOTIDE SEQUENCE [LARGE SCALE GENOMIC DNA]</scope>
    <source>
        <strain evidence="12">GS</strain>
    </source>
</reference>
<dbReference type="PANTHER" id="PTHR30456:SF0">
    <property type="entry name" value="PYRIDOXINE 5'-PHOSPHATE SYNTHASE"/>
    <property type="match status" value="1"/>
</dbReference>
<dbReference type="GO" id="GO:0004222">
    <property type="term" value="F:metalloendopeptidase activity"/>
    <property type="evidence" value="ECO:0007669"/>
    <property type="project" value="InterPro"/>
</dbReference>
<keyword evidence="2 10" id="KW-0963">Cytoplasm</keyword>
<evidence type="ECO:0000256" key="3">
    <source>
        <dbReference type="ARBA" id="ARBA00022679"/>
    </source>
</evidence>
<feature type="binding site" evidence="11">
    <location>
        <position position="154"/>
    </location>
    <ligand>
        <name>3-amino-2-oxopropyl phosphate</name>
        <dbReference type="ChEBI" id="CHEBI:57279"/>
    </ligand>
</feature>
<evidence type="ECO:0000256" key="2">
    <source>
        <dbReference type="ARBA" id="ARBA00022490"/>
    </source>
</evidence>
<dbReference type="CDD" id="cd00003">
    <property type="entry name" value="PNPsynthase"/>
    <property type="match status" value="1"/>
</dbReference>
<dbReference type="Proteomes" id="UP000316238">
    <property type="component" value="Unassembled WGS sequence"/>
</dbReference>
<dbReference type="GO" id="GO:0005829">
    <property type="term" value="C:cytosol"/>
    <property type="evidence" value="ECO:0007669"/>
    <property type="project" value="TreeGrafter"/>
</dbReference>
<feature type="active site" description="Proton donor" evidence="11">
    <location>
        <position position="338"/>
    </location>
</feature>
<comment type="pathway">
    <text evidence="11">Cofactor biosynthesis; pyridoxine 5'-phosphate biosynthesis; pyridoxine 5'-phosphate from D-erythrose 4-phosphate: step 5/5.</text>
</comment>
<dbReference type="EC" id="2.6.99.2" evidence="11"/>
<accession>A0A521G2Y8</accession>
<feature type="site" description="Transition state stabilizer" evidence="11">
    <location>
        <position position="298"/>
    </location>
</feature>
<evidence type="ECO:0000313" key="12">
    <source>
        <dbReference type="EMBL" id="TAA75394.1"/>
    </source>
</evidence>
<dbReference type="InterPro" id="IPR004569">
    <property type="entry name" value="PyrdxlP_synth_PdxJ"/>
</dbReference>
<dbReference type="GO" id="GO:0004521">
    <property type="term" value="F:RNA endonuclease activity"/>
    <property type="evidence" value="ECO:0007669"/>
    <property type="project" value="UniProtKB-UniRule"/>
</dbReference>
<dbReference type="NCBIfam" id="TIGR00559">
    <property type="entry name" value="pdxJ"/>
    <property type="match status" value="1"/>
</dbReference>
<evidence type="ECO:0000256" key="9">
    <source>
        <dbReference type="ARBA" id="ARBA00023096"/>
    </source>
</evidence>
<proteinExistence type="inferred from homology"/>
<comment type="function">
    <text evidence="11">Catalyzes the complicated ring closure reaction between the two acyclic compounds 1-deoxy-D-xylulose-5-phosphate (DXP) and 3-amino-2-oxopropyl phosphate (1-amino-acetone-3-phosphate or AAP) to form pyridoxine 5'-phosphate (PNP) and inorganic phosphate.</text>
</comment>
<evidence type="ECO:0000256" key="10">
    <source>
        <dbReference type="HAMAP-Rule" id="MF_00009"/>
    </source>
</evidence>
<keyword evidence="10" id="KW-0698">rRNA processing</keyword>